<evidence type="ECO:0000313" key="1">
    <source>
        <dbReference type="EMBL" id="KAJ8895532.1"/>
    </source>
</evidence>
<evidence type="ECO:0000313" key="2">
    <source>
        <dbReference type="Proteomes" id="UP001159363"/>
    </source>
</evidence>
<organism evidence="1 2">
    <name type="scientific">Dryococelus australis</name>
    <dbReference type="NCBI Taxonomy" id="614101"/>
    <lineage>
        <taxon>Eukaryota</taxon>
        <taxon>Metazoa</taxon>
        <taxon>Ecdysozoa</taxon>
        <taxon>Arthropoda</taxon>
        <taxon>Hexapoda</taxon>
        <taxon>Insecta</taxon>
        <taxon>Pterygota</taxon>
        <taxon>Neoptera</taxon>
        <taxon>Polyneoptera</taxon>
        <taxon>Phasmatodea</taxon>
        <taxon>Verophasmatodea</taxon>
        <taxon>Anareolatae</taxon>
        <taxon>Phasmatidae</taxon>
        <taxon>Eurycanthinae</taxon>
        <taxon>Dryococelus</taxon>
    </lineage>
</organism>
<accession>A0ABQ9IFT8</accession>
<proteinExistence type="predicted"/>
<keyword evidence="2" id="KW-1185">Reference proteome</keyword>
<protein>
    <submittedName>
        <fullName evidence="1">Uncharacterized protein</fullName>
    </submittedName>
</protein>
<comment type="caution">
    <text evidence="1">The sequence shown here is derived from an EMBL/GenBank/DDBJ whole genome shotgun (WGS) entry which is preliminary data.</text>
</comment>
<reference evidence="1 2" key="1">
    <citation type="submission" date="2023-02" db="EMBL/GenBank/DDBJ databases">
        <title>LHISI_Scaffold_Assembly.</title>
        <authorList>
            <person name="Stuart O.P."/>
            <person name="Cleave R."/>
            <person name="Magrath M.J.L."/>
            <person name="Mikheyev A.S."/>
        </authorList>
    </citation>
    <scope>NUCLEOTIDE SEQUENCE [LARGE SCALE GENOMIC DNA]</scope>
    <source>
        <strain evidence="1">Daus_M_001</strain>
        <tissue evidence="1">Leg muscle</tissue>
    </source>
</reference>
<dbReference type="Proteomes" id="UP001159363">
    <property type="component" value="Chromosome 1"/>
</dbReference>
<sequence length="84" mass="9601">MISSCFPSYVMVHRMYQDFNKKVFVCTGWTKISSLKKAFYDLSGIINNWCSYLLSLACLHKQTYGGAGNMSGSQKWFSEKQPLV</sequence>
<dbReference type="EMBL" id="JARBHB010000001">
    <property type="protein sequence ID" value="KAJ8895532.1"/>
    <property type="molecule type" value="Genomic_DNA"/>
</dbReference>
<name>A0ABQ9IFT8_9NEOP</name>
<gene>
    <name evidence="1" type="ORF">PR048_000868</name>
</gene>